<evidence type="ECO:0000313" key="1">
    <source>
        <dbReference type="EMBL" id="KIM36224.1"/>
    </source>
</evidence>
<dbReference type="EMBL" id="KN831807">
    <property type="protein sequence ID" value="KIM36224.1"/>
    <property type="molecule type" value="Genomic_DNA"/>
</dbReference>
<organism evidence="1 2">
    <name type="scientific">Hebeloma cylindrosporum</name>
    <dbReference type="NCBI Taxonomy" id="76867"/>
    <lineage>
        <taxon>Eukaryota</taxon>
        <taxon>Fungi</taxon>
        <taxon>Dikarya</taxon>
        <taxon>Basidiomycota</taxon>
        <taxon>Agaricomycotina</taxon>
        <taxon>Agaricomycetes</taxon>
        <taxon>Agaricomycetidae</taxon>
        <taxon>Agaricales</taxon>
        <taxon>Agaricineae</taxon>
        <taxon>Hymenogastraceae</taxon>
        <taxon>Hebeloma</taxon>
    </lineage>
</organism>
<sequence>MGRSPPGCNRCIPKVLRPDRCVTLDGQPCLACVEDMGLEKKLKKLEILVDEIHAKRRALRTVMNENHDRLIHRFPPEIASTIFFQYSLEKLRFEYTRDNPILLGAVCQKWRQLAWATPELWTSIYIGPDMEKMNWSSHTERIFSEWLERSRTLPLSIRLFDRSYGDRHLKVFDAVTNMLNLHSARWQDIHFELPEHHFHRLCGSSQGNINIMRRLVLVARSTSSARSAFSMKCKPSPIVLKLKALGPEYVDISWNALTVISLDSLTVDEFVDLLRRSPNLVTITLLDMKPLSGPLRVPNTRISCPHVRSLEMLYIEEGVIGKLLNSICFPSLKRWTLKGCVFSLESMILFIESSSFCLKTLKVDEFSNPNQTHELFRHLPSIELLHWFFHGRPPAQAFYDLLCSPGDIPFLPSLQTLKMGCDYGFPLDSIPPISAAPHRRSLKILRVDSMGWVRPMEW</sequence>
<protein>
    <submittedName>
        <fullName evidence="1">Uncharacterized protein</fullName>
    </submittedName>
</protein>
<dbReference type="InterPro" id="IPR032675">
    <property type="entry name" value="LRR_dom_sf"/>
</dbReference>
<dbReference type="SUPFAM" id="SSF52047">
    <property type="entry name" value="RNI-like"/>
    <property type="match status" value="1"/>
</dbReference>
<accession>A0A0C3BVY5</accession>
<name>A0A0C3BVY5_HEBCY</name>
<dbReference type="Gene3D" id="3.80.10.10">
    <property type="entry name" value="Ribonuclease Inhibitor"/>
    <property type="match status" value="1"/>
</dbReference>
<reference evidence="2" key="2">
    <citation type="submission" date="2015-01" db="EMBL/GenBank/DDBJ databases">
        <title>Evolutionary Origins and Diversification of the Mycorrhizal Mutualists.</title>
        <authorList>
            <consortium name="DOE Joint Genome Institute"/>
            <consortium name="Mycorrhizal Genomics Consortium"/>
            <person name="Kohler A."/>
            <person name="Kuo A."/>
            <person name="Nagy L.G."/>
            <person name="Floudas D."/>
            <person name="Copeland A."/>
            <person name="Barry K.W."/>
            <person name="Cichocki N."/>
            <person name="Veneault-Fourrey C."/>
            <person name="LaButti K."/>
            <person name="Lindquist E.A."/>
            <person name="Lipzen A."/>
            <person name="Lundell T."/>
            <person name="Morin E."/>
            <person name="Murat C."/>
            <person name="Riley R."/>
            <person name="Ohm R."/>
            <person name="Sun H."/>
            <person name="Tunlid A."/>
            <person name="Henrissat B."/>
            <person name="Grigoriev I.V."/>
            <person name="Hibbett D.S."/>
            <person name="Martin F."/>
        </authorList>
    </citation>
    <scope>NUCLEOTIDE SEQUENCE [LARGE SCALE GENOMIC DNA]</scope>
    <source>
        <strain evidence="2">h7</strain>
    </source>
</reference>
<gene>
    <name evidence="1" type="ORF">M413DRAFT_449280</name>
</gene>
<keyword evidence="2" id="KW-1185">Reference proteome</keyword>
<dbReference type="Proteomes" id="UP000053424">
    <property type="component" value="Unassembled WGS sequence"/>
</dbReference>
<reference evidence="1 2" key="1">
    <citation type="submission" date="2014-04" db="EMBL/GenBank/DDBJ databases">
        <authorList>
            <consortium name="DOE Joint Genome Institute"/>
            <person name="Kuo A."/>
            <person name="Gay G."/>
            <person name="Dore J."/>
            <person name="Kohler A."/>
            <person name="Nagy L.G."/>
            <person name="Floudas D."/>
            <person name="Copeland A."/>
            <person name="Barry K.W."/>
            <person name="Cichocki N."/>
            <person name="Veneault-Fourrey C."/>
            <person name="LaButti K."/>
            <person name="Lindquist E.A."/>
            <person name="Lipzen A."/>
            <person name="Lundell T."/>
            <person name="Morin E."/>
            <person name="Murat C."/>
            <person name="Sun H."/>
            <person name="Tunlid A."/>
            <person name="Henrissat B."/>
            <person name="Grigoriev I.V."/>
            <person name="Hibbett D.S."/>
            <person name="Martin F."/>
            <person name="Nordberg H.P."/>
            <person name="Cantor M.N."/>
            <person name="Hua S.X."/>
        </authorList>
    </citation>
    <scope>NUCLEOTIDE SEQUENCE [LARGE SCALE GENOMIC DNA]</scope>
    <source>
        <strain evidence="2">h7</strain>
    </source>
</reference>
<dbReference type="AlphaFoldDB" id="A0A0C3BVY5"/>
<dbReference type="HOGENOM" id="CLU_018544_14_1_1"/>
<proteinExistence type="predicted"/>
<evidence type="ECO:0000313" key="2">
    <source>
        <dbReference type="Proteomes" id="UP000053424"/>
    </source>
</evidence>
<dbReference type="OrthoDB" id="2269034at2759"/>